<reference evidence="2" key="1">
    <citation type="journal article" date="2021" name="Nat. Commun.">
        <title>Genetic determinants of endophytism in the Arabidopsis root mycobiome.</title>
        <authorList>
            <person name="Mesny F."/>
            <person name="Miyauchi S."/>
            <person name="Thiergart T."/>
            <person name="Pickel B."/>
            <person name="Atanasova L."/>
            <person name="Karlsson M."/>
            <person name="Huettel B."/>
            <person name="Barry K.W."/>
            <person name="Haridas S."/>
            <person name="Chen C."/>
            <person name="Bauer D."/>
            <person name="Andreopoulos W."/>
            <person name="Pangilinan J."/>
            <person name="LaButti K."/>
            <person name="Riley R."/>
            <person name="Lipzen A."/>
            <person name="Clum A."/>
            <person name="Drula E."/>
            <person name="Henrissat B."/>
            <person name="Kohler A."/>
            <person name="Grigoriev I.V."/>
            <person name="Martin F.M."/>
            <person name="Hacquard S."/>
        </authorList>
    </citation>
    <scope>NUCLEOTIDE SEQUENCE</scope>
    <source>
        <strain evidence="2">MPI-CAGE-AT-0023</strain>
    </source>
</reference>
<accession>A0A9P9GFR0</accession>
<dbReference type="GeneID" id="70230034"/>
<dbReference type="RefSeq" id="XP_046045242.1">
    <property type="nucleotide sequence ID" value="XM_046200080.1"/>
</dbReference>
<feature type="region of interest" description="Disordered" evidence="1">
    <location>
        <begin position="48"/>
        <end position="71"/>
    </location>
</feature>
<dbReference type="OrthoDB" id="5022445at2759"/>
<evidence type="ECO:0000313" key="2">
    <source>
        <dbReference type="EMBL" id="KAH7237112.1"/>
    </source>
</evidence>
<proteinExistence type="predicted"/>
<sequence>MSYIVPNTDFSDEQWMHWLQLHETSSLWPGVFDDGGIFKRLSEEIPLDALPPTTPVQDTTSAEDTTGLDDATPVGGTAAVEDATATPITSNSTPNDSDTSFIFDEGGFRDYHKLSRRAQTTTLEPDTGLRLFKDRYPDCTRSSIVVEIKLKGHNKWSYDWSVSFSSNEPFNEANREGDIVLRVNQRCAACVKVLGEAISAITEFTKENRNANPPISNFYVLIPQGSRSNYALLRFFLYVEQGVHLENDDPGWCIDVYNELAVILERMRELRTQGINVKLWQRV</sequence>
<name>A0A9P9GFR0_FUSRE</name>
<dbReference type="EMBL" id="JAGMUX010000016">
    <property type="protein sequence ID" value="KAH7237112.1"/>
    <property type="molecule type" value="Genomic_DNA"/>
</dbReference>
<evidence type="ECO:0000256" key="1">
    <source>
        <dbReference type="SAM" id="MobiDB-lite"/>
    </source>
</evidence>
<dbReference type="Proteomes" id="UP000720189">
    <property type="component" value="Unassembled WGS sequence"/>
</dbReference>
<gene>
    <name evidence="2" type="ORF">BKA55DRAFT_694736</name>
</gene>
<feature type="compositionally biased region" description="Polar residues" evidence="1">
    <location>
        <begin position="55"/>
        <end position="64"/>
    </location>
</feature>
<organism evidence="2 3">
    <name type="scientific">Fusarium redolens</name>
    <dbReference type="NCBI Taxonomy" id="48865"/>
    <lineage>
        <taxon>Eukaryota</taxon>
        <taxon>Fungi</taxon>
        <taxon>Dikarya</taxon>
        <taxon>Ascomycota</taxon>
        <taxon>Pezizomycotina</taxon>
        <taxon>Sordariomycetes</taxon>
        <taxon>Hypocreomycetidae</taxon>
        <taxon>Hypocreales</taxon>
        <taxon>Nectriaceae</taxon>
        <taxon>Fusarium</taxon>
        <taxon>Fusarium redolens species complex</taxon>
    </lineage>
</organism>
<protein>
    <submittedName>
        <fullName evidence="2">Uncharacterized protein</fullName>
    </submittedName>
</protein>
<evidence type="ECO:0000313" key="3">
    <source>
        <dbReference type="Proteomes" id="UP000720189"/>
    </source>
</evidence>
<keyword evidence="3" id="KW-1185">Reference proteome</keyword>
<dbReference type="AlphaFoldDB" id="A0A9P9GFR0"/>
<comment type="caution">
    <text evidence="2">The sequence shown here is derived from an EMBL/GenBank/DDBJ whole genome shotgun (WGS) entry which is preliminary data.</text>
</comment>